<organism evidence="2 3">
    <name type="scientific">Arctia plantaginis</name>
    <name type="common">Wood tiger moth</name>
    <name type="synonym">Phalaena plantaginis</name>
    <dbReference type="NCBI Taxonomy" id="874455"/>
    <lineage>
        <taxon>Eukaryota</taxon>
        <taxon>Metazoa</taxon>
        <taxon>Ecdysozoa</taxon>
        <taxon>Arthropoda</taxon>
        <taxon>Hexapoda</taxon>
        <taxon>Insecta</taxon>
        <taxon>Pterygota</taxon>
        <taxon>Neoptera</taxon>
        <taxon>Endopterygota</taxon>
        <taxon>Lepidoptera</taxon>
        <taxon>Glossata</taxon>
        <taxon>Ditrysia</taxon>
        <taxon>Noctuoidea</taxon>
        <taxon>Erebidae</taxon>
        <taxon>Arctiinae</taxon>
        <taxon>Arctia</taxon>
    </lineage>
</organism>
<feature type="compositionally biased region" description="Low complexity" evidence="1">
    <location>
        <begin position="1"/>
        <end position="24"/>
    </location>
</feature>
<comment type="caution">
    <text evidence="2">The sequence shown here is derived from an EMBL/GenBank/DDBJ whole genome shotgun (WGS) entry which is preliminary data.</text>
</comment>
<evidence type="ECO:0000313" key="2">
    <source>
        <dbReference type="EMBL" id="CAB3229777.1"/>
    </source>
</evidence>
<evidence type="ECO:0000256" key="1">
    <source>
        <dbReference type="SAM" id="MobiDB-lite"/>
    </source>
</evidence>
<keyword evidence="3" id="KW-1185">Reference proteome</keyword>
<name>A0A8S0ZAA6_ARCPL</name>
<sequence length="111" mass="11935">MLDIKVPTPRGSVSSTSSTSTGSRLARLLTQGVRGTPEDAAIDTPRRLSWERSGNLRKHKNKLTSVAKFSNLQSEEDRAELRGRLSAHIGKVRGDTKDTDCAVPSFDGAGA</sequence>
<dbReference type="Proteomes" id="UP000494106">
    <property type="component" value="Unassembled WGS sequence"/>
</dbReference>
<dbReference type="AlphaFoldDB" id="A0A8S0ZAA6"/>
<reference evidence="2 3" key="1">
    <citation type="submission" date="2020-04" db="EMBL/GenBank/DDBJ databases">
        <authorList>
            <person name="Wallbank WR R."/>
            <person name="Pardo Diaz C."/>
            <person name="Kozak K."/>
            <person name="Martin S."/>
            <person name="Jiggins C."/>
            <person name="Moest M."/>
            <person name="Warren A I."/>
            <person name="Byers J.R.P. K."/>
            <person name="Montejo-Kovacevich G."/>
            <person name="Yen C E."/>
        </authorList>
    </citation>
    <scope>NUCLEOTIDE SEQUENCE [LARGE SCALE GENOMIC DNA]</scope>
</reference>
<protein>
    <submittedName>
        <fullName evidence="2">Uncharacterized protein</fullName>
    </submittedName>
</protein>
<dbReference type="EMBL" id="CADEBC010000426">
    <property type="protein sequence ID" value="CAB3229777.1"/>
    <property type="molecule type" value="Genomic_DNA"/>
</dbReference>
<gene>
    <name evidence="2" type="ORF">APLA_LOCUS3941</name>
</gene>
<proteinExistence type="predicted"/>
<evidence type="ECO:0000313" key="3">
    <source>
        <dbReference type="Proteomes" id="UP000494106"/>
    </source>
</evidence>
<feature type="region of interest" description="Disordered" evidence="1">
    <location>
        <begin position="1"/>
        <end position="42"/>
    </location>
</feature>
<dbReference type="OrthoDB" id="7472996at2759"/>
<accession>A0A8S0ZAA6</accession>